<evidence type="ECO:0000313" key="2">
    <source>
        <dbReference type="EMBL" id="XBW08231.1"/>
    </source>
</evidence>
<proteinExistence type="predicted"/>
<reference evidence="2" key="1">
    <citation type="submission" date="2023-11" db="EMBL/GenBank/DDBJ databases">
        <title>Scrofimicrobium hongkongense sp. nov., isolated from a patient with peritonitis.</title>
        <authorList>
            <person name="Lao H.Y."/>
            <person name="Wong A.Y.P."/>
            <person name="Ng T.L."/>
            <person name="Wong R.Y.L."/>
            <person name="Yau M.C.Y."/>
            <person name="Lam J.Y.W."/>
            <person name="Siu G.K.H."/>
        </authorList>
    </citation>
    <scope>NUCLEOTIDE SEQUENCE</scope>
    <source>
        <strain evidence="2">R131</strain>
    </source>
</reference>
<keyword evidence="1" id="KW-0812">Transmembrane</keyword>
<keyword evidence="1" id="KW-0472">Membrane</keyword>
<sequence>MKLNTEIKEKIATTIVAAAAAFAVTKAVDLAWKLATGQQPPTEEDDNSVLKVVVFAGVTAMAASWARQFAMRKTNSYIAAHPFGQK</sequence>
<gene>
    <name evidence="2" type="ORF">SAC06_01340</name>
</gene>
<dbReference type="InterPro" id="IPR025329">
    <property type="entry name" value="DUF4235"/>
</dbReference>
<accession>A0AAU7V6Z9</accession>
<keyword evidence="1" id="KW-1133">Transmembrane helix</keyword>
<dbReference type="Pfam" id="PF14019">
    <property type="entry name" value="DUF4235"/>
    <property type="match status" value="1"/>
</dbReference>
<feature type="transmembrane region" description="Helical" evidence="1">
    <location>
        <begin position="47"/>
        <end position="66"/>
    </location>
</feature>
<name>A0AAU7V6Z9_9ACTO</name>
<dbReference type="KEGG" id="sapp:SAC06_01340"/>
<dbReference type="AlphaFoldDB" id="A0AAU7V6Z9"/>
<dbReference type="RefSeq" id="WP_350258430.1">
    <property type="nucleotide sequence ID" value="NZ_CP138335.1"/>
</dbReference>
<protein>
    <submittedName>
        <fullName evidence="2">DUF4235 domain-containing protein</fullName>
    </submittedName>
</protein>
<organism evidence="2">
    <name type="scientific">Scrofimicrobium appendicitidis</name>
    <dbReference type="NCBI Taxonomy" id="3079930"/>
    <lineage>
        <taxon>Bacteria</taxon>
        <taxon>Bacillati</taxon>
        <taxon>Actinomycetota</taxon>
        <taxon>Actinomycetes</taxon>
        <taxon>Actinomycetales</taxon>
        <taxon>Actinomycetaceae</taxon>
        <taxon>Scrofimicrobium</taxon>
    </lineage>
</organism>
<dbReference type="EMBL" id="CP138335">
    <property type="protein sequence ID" value="XBW08231.1"/>
    <property type="molecule type" value="Genomic_DNA"/>
</dbReference>
<evidence type="ECO:0000256" key="1">
    <source>
        <dbReference type="SAM" id="Phobius"/>
    </source>
</evidence>